<gene>
    <name evidence="1" type="ORF">D5086_023425</name>
</gene>
<sequence length="366" mass="41746">MSFITGSPKDTWQPVMTANTTLSSYWLNWRFFLCATWVLILMITASILIWKNERRCKVERDSGENKQEAEASLYDDETWRPCLKGIHPAWLLVFRLFAFIVLSVLLAIAVLMDGGSIFYYYTQWTFTSVTIYFGLGSLLSMRGCYQYHKRVGGDKVDIVEADAEQGCCVTSALGKGSNTSMAMESSNSHEILDVRQPAGKWAFIFQIIFQMNAGAVMLTDSVFWFVLVPFLASKDYQLNALIISMHSLNAVFLLGDTALNRLRFPLFRIAYFFIWTIVYVLFQWIVHAIFRLWWPYPFLDLSSPYAPLCSKHSVFEMAPRVLSVLEVAGVDNLESQHSFKENVNFCAASCGSRIEIEQKTGVSLRD</sequence>
<protein>
    <submittedName>
        <fullName evidence="1">Uncharacterized protein</fullName>
    </submittedName>
</protein>
<comment type="caution">
    <text evidence="1">The sequence shown here is derived from an EMBL/GenBank/DDBJ whole genome shotgun (WGS) entry which is preliminary data.</text>
</comment>
<reference evidence="1 2" key="1">
    <citation type="journal article" date="2024" name="Plant Biotechnol. J.">
        <title>Genome and CRISPR/Cas9 system of a widespread forest tree (Populus alba) in the world.</title>
        <authorList>
            <person name="Liu Y.J."/>
            <person name="Jiang P.F."/>
            <person name="Han X.M."/>
            <person name="Li X.Y."/>
            <person name="Wang H.M."/>
            <person name="Wang Y.J."/>
            <person name="Wang X.X."/>
            <person name="Zeng Q.Y."/>
        </authorList>
    </citation>
    <scope>NUCLEOTIDE SEQUENCE [LARGE SCALE GENOMIC DNA]</scope>
    <source>
        <strain evidence="2">cv. PAL-ZL1</strain>
    </source>
</reference>
<name>A0ACC4B9Q9_POPAL</name>
<organism evidence="1 2">
    <name type="scientific">Populus alba</name>
    <name type="common">White poplar</name>
    <dbReference type="NCBI Taxonomy" id="43335"/>
    <lineage>
        <taxon>Eukaryota</taxon>
        <taxon>Viridiplantae</taxon>
        <taxon>Streptophyta</taxon>
        <taxon>Embryophyta</taxon>
        <taxon>Tracheophyta</taxon>
        <taxon>Spermatophyta</taxon>
        <taxon>Magnoliopsida</taxon>
        <taxon>eudicotyledons</taxon>
        <taxon>Gunneridae</taxon>
        <taxon>Pentapetalae</taxon>
        <taxon>rosids</taxon>
        <taxon>fabids</taxon>
        <taxon>Malpighiales</taxon>
        <taxon>Salicaceae</taxon>
        <taxon>Saliceae</taxon>
        <taxon>Populus</taxon>
    </lineage>
</organism>
<evidence type="ECO:0000313" key="2">
    <source>
        <dbReference type="Proteomes" id="UP000309997"/>
    </source>
</evidence>
<dbReference type="EMBL" id="RCHU02000012">
    <property type="protein sequence ID" value="KAL3575324.1"/>
    <property type="molecule type" value="Genomic_DNA"/>
</dbReference>
<keyword evidence="2" id="KW-1185">Reference proteome</keyword>
<dbReference type="Proteomes" id="UP000309997">
    <property type="component" value="Unassembled WGS sequence"/>
</dbReference>
<evidence type="ECO:0000313" key="1">
    <source>
        <dbReference type="EMBL" id="KAL3575324.1"/>
    </source>
</evidence>
<proteinExistence type="predicted"/>
<accession>A0ACC4B9Q9</accession>